<accession>A0A843X1R6</accession>
<dbReference type="Proteomes" id="UP000652761">
    <property type="component" value="Unassembled WGS sequence"/>
</dbReference>
<dbReference type="EMBL" id="NMUH01004739">
    <property type="protein sequence ID" value="MQM10664.1"/>
    <property type="molecule type" value="Genomic_DNA"/>
</dbReference>
<reference evidence="1" key="1">
    <citation type="submission" date="2017-07" db="EMBL/GenBank/DDBJ databases">
        <title>Taro Niue Genome Assembly and Annotation.</title>
        <authorList>
            <person name="Atibalentja N."/>
            <person name="Keating K."/>
            <person name="Fields C.J."/>
        </authorList>
    </citation>
    <scope>NUCLEOTIDE SEQUENCE</scope>
    <source>
        <strain evidence="1">Niue_2</strain>
        <tissue evidence="1">Leaf</tissue>
    </source>
</reference>
<sequence length="88" mass="10135">LRFSRPFFVLEVFVLRRCRLGHAEAVFVLRGARRRWSFLREGPNGSALHVEDSGVESFAELSWLVWDAEDGETSQQRQGARWANETGQ</sequence>
<evidence type="ECO:0000313" key="1">
    <source>
        <dbReference type="EMBL" id="MQM10664.1"/>
    </source>
</evidence>
<protein>
    <submittedName>
        <fullName evidence="1">Uncharacterized protein</fullName>
    </submittedName>
</protein>
<comment type="caution">
    <text evidence="1">The sequence shown here is derived from an EMBL/GenBank/DDBJ whole genome shotgun (WGS) entry which is preliminary data.</text>
</comment>
<feature type="non-terminal residue" evidence="1">
    <location>
        <position position="1"/>
    </location>
</feature>
<name>A0A843X1R6_COLES</name>
<dbReference type="AlphaFoldDB" id="A0A843X1R6"/>
<keyword evidence="2" id="KW-1185">Reference proteome</keyword>
<proteinExistence type="predicted"/>
<gene>
    <name evidence="1" type="ORF">Taro_043560</name>
</gene>
<organism evidence="1 2">
    <name type="scientific">Colocasia esculenta</name>
    <name type="common">Wild taro</name>
    <name type="synonym">Arum esculentum</name>
    <dbReference type="NCBI Taxonomy" id="4460"/>
    <lineage>
        <taxon>Eukaryota</taxon>
        <taxon>Viridiplantae</taxon>
        <taxon>Streptophyta</taxon>
        <taxon>Embryophyta</taxon>
        <taxon>Tracheophyta</taxon>
        <taxon>Spermatophyta</taxon>
        <taxon>Magnoliopsida</taxon>
        <taxon>Liliopsida</taxon>
        <taxon>Araceae</taxon>
        <taxon>Aroideae</taxon>
        <taxon>Colocasieae</taxon>
        <taxon>Colocasia</taxon>
    </lineage>
</organism>
<evidence type="ECO:0000313" key="2">
    <source>
        <dbReference type="Proteomes" id="UP000652761"/>
    </source>
</evidence>